<dbReference type="PANTHER" id="PTHR43991:SF12">
    <property type="entry name" value="WD REPEAT PROTEIN (AFU_ORTHOLOGUE AFUA_8G05640)"/>
    <property type="match status" value="1"/>
</dbReference>
<proteinExistence type="predicted"/>
<reference evidence="3 4" key="1">
    <citation type="journal article" date="2017" name="Genome Announc.">
        <title>Genome sequence of the saprophytic ascomycete Epicoccum nigrum ICMP 19927 strain isolated from New Zealand.</title>
        <authorList>
            <person name="Fokin M."/>
            <person name="Fleetwood D."/>
            <person name="Weir B.S."/>
            <person name="Villas-Boas S.G."/>
        </authorList>
    </citation>
    <scope>NUCLEOTIDE SEQUENCE [LARGE SCALE GENOMIC DNA]</scope>
    <source>
        <strain evidence="3 4">ICMP 19927</strain>
    </source>
</reference>
<keyword evidence="4" id="KW-1185">Reference proteome</keyword>
<organism evidence="3 4">
    <name type="scientific">Epicoccum nigrum</name>
    <name type="common">Soil fungus</name>
    <name type="synonym">Epicoccum purpurascens</name>
    <dbReference type="NCBI Taxonomy" id="105696"/>
    <lineage>
        <taxon>Eukaryota</taxon>
        <taxon>Fungi</taxon>
        <taxon>Dikarya</taxon>
        <taxon>Ascomycota</taxon>
        <taxon>Pezizomycotina</taxon>
        <taxon>Dothideomycetes</taxon>
        <taxon>Pleosporomycetidae</taxon>
        <taxon>Pleosporales</taxon>
        <taxon>Pleosporineae</taxon>
        <taxon>Didymellaceae</taxon>
        <taxon>Epicoccum</taxon>
    </lineage>
</organism>
<dbReference type="PROSITE" id="PS50082">
    <property type="entry name" value="WD_REPEATS_2"/>
    <property type="match status" value="1"/>
</dbReference>
<dbReference type="Proteomes" id="UP000193240">
    <property type="component" value="Unassembled WGS sequence"/>
</dbReference>
<dbReference type="PANTHER" id="PTHR43991">
    <property type="entry name" value="WD REPEAT PROTEIN (AFU_ORTHOLOGUE AFUA_8G05640)-RELATED"/>
    <property type="match status" value="1"/>
</dbReference>
<dbReference type="SMART" id="SM00320">
    <property type="entry name" value="WD40"/>
    <property type="match status" value="2"/>
</dbReference>
<dbReference type="PROSITE" id="PS50294">
    <property type="entry name" value="WD_REPEATS_REGION"/>
    <property type="match status" value="1"/>
</dbReference>
<keyword evidence="1" id="KW-0853">WD repeat</keyword>
<evidence type="ECO:0000313" key="3">
    <source>
        <dbReference type="EMBL" id="OSS50794.1"/>
    </source>
</evidence>
<dbReference type="EMBL" id="KZ107841">
    <property type="protein sequence ID" value="OSS50794.1"/>
    <property type="molecule type" value="Genomic_DNA"/>
</dbReference>
<dbReference type="InterPro" id="IPR001680">
    <property type="entry name" value="WD40_rpt"/>
</dbReference>
<name>A0A1Y2M3T5_EPING</name>
<dbReference type="OMA" id="DAFACAW"/>
<feature type="region of interest" description="Disordered" evidence="2">
    <location>
        <begin position="47"/>
        <end position="66"/>
    </location>
</feature>
<dbReference type="AlphaFoldDB" id="A0A1Y2M3T5"/>
<evidence type="ECO:0000313" key="4">
    <source>
        <dbReference type="Proteomes" id="UP000193240"/>
    </source>
</evidence>
<gene>
    <name evidence="3" type="ORF">B5807_04168</name>
</gene>
<dbReference type="InterPro" id="IPR015943">
    <property type="entry name" value="WD40/YVTN_repeat-like_dom_sf"/>
</dbReference>
<evidence type="ECO:0000256" key="1">
    <source>
        <dbReference type="PROSITE-ProRule" id="PRU00221"/>
    </source>
</evidence>
<dbReference type="Pfam" id="PF00400">
    <property type="entry name" value="WD40"/>
    <property type="match status" value="1"/>
</dbReference>
<dbReference type="STRING" id="105696.A0A1Y2M3T5"/>
<protein>
    <submittedName>
        <fullName evidence="3">Uncharacterized protein</fullName>
    </submittedName>
</protein>
<dbReference type="InParanoid" id="A0A1Y2M3T5"/>
<sequence>MTSAPILDDDQPNNVTLSYSTAAHETGTGTGADSFTALAATATLATLSDSRPPTSHGEDAVVSEPAEGLSLADLAAPPPPAPPQLLAGTQGAAGLHMQAVMAHFQSFAHDSIPPPTSDMTSFHVGNVHLPLPPPPLYLGHLSSSEPSLEPLPTWPDAYLSIKDKSQFVPITSFFHYLTPEKSTVPGLDLVQVPDAITREHLQGDKYDYQGIDWSARNTTRSLVRSKRRECEQERLSPGARETRTQWTPPIRNTDSFFLFRRNTTSHRAYFPHFQLRNVLAATSRNDILYAAGQKVLRTDPQGAPAEAVIDLSKKTALDGSITTIASLNDVVIAGAFEGEYAISDLSSTAGSPCTFGRTADFASDTKSKIVNHLHLFESRTTYHPQGVLCSNDHHMRILDCATNIFTHDFQYSAAVNCSATSPNGRMRVVVGDFQETLITNADTGQPFEVLKSHTDDAFACAWADDGIHIATAAQDSTIVVWDARYWSRPLTVLTSELSIPRALRFSPVGSGPRVLVSAEADDYISIINAQTFESKQVFDFFGPLGGVTFTPDGQSLFVANGERRFGGLIELERTGWAEKTARRGSFDSERDDLVTDWAADHQLDDFERSHSSAIERQRRGVDFSQLVV</sequence>
<dbReference type="SUPFAM" id="SSF50960">
    <property type="entry name" value="TolB, C-terminal domain"/>
    <property type="match status" value="1"/>
</dbReference>
<accession>A0A1Y2M3T5</accession>
<feature type="repeat" description="WD" evidence="1">
    <location>
        <begin position="450"/>
        <end position="482"/>
    </location>
</feature>
<evidence type="ECO:0000256" key="2">
    <source>
        <dbReference type="SAM" id="MobiDB-lite"/>
    </source>
</evidence>
<dbReference type="Gene3D" id="2.130.10.10">
    <property type="entry name" value="YVTN repeat-like/Quinoprotein amine dehydrogenase"/>
    <property type="match status" value="1"/>
</dbReference>